<dbReference type="HOGENOM" id="CLU_3399775_0_0_1"/>
<protein>
    <submittedName>
        <fullName evidence="1">Protein CBG26696</fullName>
    </submittedName>
</protein>
<dbReference type="EMBL" id="HE601171">
    <property type="protein sequence ID" value="CAS01130.1"/>
    <property type="molecule type" value="Genomic_DNA"/>
</dbReference>
<evidence type="ECO:0000313" key="2">
    <source>
        <dbReference type="Proteomes" id="UP000008549"/>
    </source>
</evidence>
<gene>
    <name evidence="1" type="ORF">CBG26696</name>
    <name evidence="1" type="ORF">CBG_26696</name>
</gene>
<dbReference type="AlphaFoldDB" id="B6IE66"/>
<name>B6IE66_CAEBR</name>
<proteinExistence type="predicted"/>
<evidence type="ECO:0000313" key="1">
    <source>
        <dbReference type="EMBL" id="CAS01130.1"/>
    </source>
</evidence>
<sequence>MPTQDLYVQMSTPRPQSSDFYNLGVKLATFR</sequence>
<accession>B6IE66</accession>
<dbReference type="RefSeq" id="XP_045100687.1">
    <property type="nucleotide sequence ID" value="XM_045236244.1"/>
</dbReference>
<reference evidence="1 2" key="2">
    <citation type="journal article" date="2011" name="PLoS Genet.">
        <title>Caenorhabditis briggsae recombinant inbred line genotypes reveal inter-strain incompatibility and the evolution of recombination.</title>
        <authorList>
            <person name="Ross J.A."/>
            <person name="Koboldt D.C."/>
            <person name="Staisch J.E."/>
            <person name="Chamberlin H.M."/>
            <person name="Gupta B.P."/>
            <person name="Miller R.D."/>
            <person name="Baird S.E."/>
            <person name="Haag E.S."/>
        </authorList>
    </citation>
    <scope>NUCLEOTIDE SEQUENCE [LARGE SCALE GENOMIC DNA]</scope>
    <source>
        <strain evidence="1 2">AF16</strain>
    </source>
</reference>
<organism evidence="1 2">
    <name type="scientific">Caenorhabditis briggsae</name>
    <dbReference type="NCBI Taxonomy" id="6238"/>
    <lineage>
        <taxon>Eukaryota</taxon>
        <taxon>Metazoa</taxon>
        <taxon>Ecdysozoa</taxon>
        <taxon>Nematoda</taxon>
        <taxon>Chromadorea</taxon>
        <taxon>Rhabditida</taxon>
        <taxon>Rhabditina</taxon>
        <taxon>Rhabditomorpha</taxon>
        <taxon>Rhabditoidea</taxon>
        <taxon>Rhabditidae</taxon>
        <taxon>Peloderinae</taxon>
        <taxon>Caenorhabditis</taxon>
    </lineage>
</organism>
<keyword evidence="2" id="KW-1185">Reference proteome</keyword>
<dbReference type="KEGG" id="cbr:CBG_26696"/>
<reference evidence="1 2" key="1">
    <citation type="journal article" date="2003" name="PLoS Biol.">
        <title>The genome sequence of Caenorhabditis briggsae: a platform for comparative genomics.</title>
        <authorList>
            <person name="Stein L.D."/>
            <person name="Bao Z."/>
            <person name="Blasiar D."/>
            <person name="Blumenthal T."/>
            <person name="Brent M.R."/>
            <person name="Chen N."/>
            <person name="Chinwalla A."/>
            <person name="Clarke L."/>
            <person name="Clee C."/>
            <person name="Coghlan A."/>
            <person name="Coulson A."/>
            <person name="D'Eustachio P."/>
            <person name="Fitch D.H."/>
            <person name="Fulton L.A."/>
            <person name="Fulton R.E."/>
            <person name="Griffiths-Jones S."/>
            <person name="Harris T.W."/>
            <person name="Hillier L.W."/>
            <person name="Kamath R."/>
            <person name="Kuwabara P.E."/>
            <person name="Mardis E.R."/>
            <person name="Marra M.A."/>
            <person name="Miner T.L."/>
            <person name="Minx P."/>
            <person name="Mullikin J.C."/>
            <person name="Plumb R.W."/>
            <person name="Rogers J."/>
            <person name="Schein J.E."/>
            <person name="Sohrmann M."/>
            <person name="Spieth J."/>
            <person name="Stajich J.E."/>
            <person name="Wei C."/>
            <person name="Willey D."/>
            <person name="Wilson R.K."/>
            <person name="Durbin R."/>
            <person name="Waterston R.H."/>
        </authorList>
    </citation>
    <scope>NUCLEOTIDE SEQUENCE [LARGE SCALE GENOMIC DNA]</scope>
    <source>
        <strain evidence="1 2">AF16</strain>
    </source>
</reference>
<dbReference type="GeneID" id="68918168"/>
<dbReference type="CTD" id="68918168"/>
<dbReference type="InParanoid" id="B6IE66"/>
<dbReference type="Proteomes" id="UP000008549">
    <property type="component" value="Unassembled WGS sequence"/>
</dbReference>